<dbReference type="InterPro" id="IPR036779">
    <property type="entry name" value="LysM_dom_sf"/>
</dbReference>
<dbReference type="EMBL" id="CP030117">
    <property type="protein sequence ID" value="AWX57483.1"/>
    <property type="molecule type" value="Genomic_DNA"/>
</dbReference>
<dbReference type="Gene3D" id="3.10.350.10">
    <property type="entry name" value="LysM domain"/>
    <property type="match status" value="1"/>
</dbReference>
<feature type="domain" description="Contractile injection system tube protein N-terminal" evidence="1">
    <location>
        <begin position="13"/>
        <end position="147"/>
    </location>
</feature>
<proteinExistence type="predicted"/>
<evidence type="ECO:0000259" key="1">
    <source>
        <dbReference type="Pfam" id="PF19266"/>
    </source>
</evidence>
<gene>
    <name evidence="2" type="ORF">AB432_021685</name>
</gene>
<dbReference type="Pfam" id="PF19266">
    <property type="entry name" value="CIS_tube"/>
    <property type="match status" value="1"/>
</dbReference>
<dbReference type="RefSeq" id="WP_048034036.1">
    <property type="nucleotide sequence ID" value="NZ_CP030117.1"/>
</dbReference>
<dbReference type="Proteomes" id="UP000036061">
    <property type="component" value="Chromosome"/>
</dbReference>
<dbReference type="AlphaFoldDB" id="A0A2Z4MM51"/>
<evidence type="ECO:0000313" key="3">
    <source>
        <dbReference type="Proteomes" id="UP000036061"/>
    </source>
</evidence>
<accession>A0A2Z4MM51</accession>
<organism evidence="2 3">
    <name type="scientific">Brevibacillus brevis</name>
    <name type="common">Bacillus brevis</name>
    <dbReference type="NCBI Taxonomy" id="1393"/>
    <lineage>
        <taxon>Bacteria</taxon>
        <taxon>Bacillati</taxon>
        <taxon>Bacillota</taxon>
        <taxon>Bacilli</taxon>
        <taxon>Bacillales</taxon>
        <taxon>Paenibacillaceae</taxon>
        <taxon>Brevibacillus</taxon>
    </lineage>
</organism>
<name>A0A2Z4MM51_BREBE</name>
<protein>
    <submittedName>
        <fullName evidence="2">Peptidoglycan-binding protein</fullName>
    </submittedName>
</protein>
<dbReference type="InterPro" id="IPR045361">
    <property type="entry name" value="CIS_tube_prot_N"/>
</dbReference>
<reference evidence="2 3" key="1">
    <citation type="journal article" date="2015" name="Genome Announc.">
        <title>Draft Genome Sequence of Brevibacillus brevis DZQ7, a Plant Growth-Promoting Rhizobacterium with Broad-Spectrum Antimicrobial Activity.</title>
        <authorList>
            <person name="Hou Q."/>
            <person name="Wang C."/>
            <person name="Hou X."/>
            <person name="Xia Z."/>
            <person name="Ye J."/>
            <person name="Liu K."/>
            <person name="Liu H."/>
            <person name="Wang J."/>
            <person name="Guo H."/>
            <person name="Yu X."/>
            <person name="Yang Y."/>
            <person name="Du B."/>
            <person name="Ding Y."/>
        </authorList>
    </citation>
    <scope>NUCLEOTIDE SEQUENCE [LARGE SCALE GENOMIC DNA]</scope>
    <source>
        <strain evidence="2 3">DZQ7</strain>
    </source>
</reference>
<sequence>MMGQEKKAKILVDRNGQGDFKESISVLFNPSEYKVDASNNYSWQKILGQSVPVGMFTSGDIETLSVDLFFDTYEAGVDVRAFTNQVLGLMAVEKKISTPPLCKFVWDSFQFTGVVEKVSQRFTMFLDQGTPVRATLGVTFKGTSVKKSTDDIGAAREKVAQQTVNQGDQLYLMAYHSYSDASKWRNIANANQIDNPRLLKPASTLHVPLVR</sequence>
<evidence type="ECO:0000313" key="2">
    <source>
        <dbReference type="EMBL" id="AWX57483.1"/>
    </source>
</evidence>